<evidence type="ECO:0000313" key="3">
    <source>
        <dbReference type="EMBL" id="RKD33150.1"/>
    </source>
</evidence>
<dbReference type="InterPro" id="IPR014044">
    <property type="entry name" value="CAP_dom"/>
</dbReference>
<evidence type="ECO:0008006" key="5">
    <source>
        <dbReference type="Google" id="ProtNLM"/>
    </source>
</evidence>
<evidence type="ECO:0000259" key="2">
    <source>
        <dbReference type="Pfam" id="PF07833"/>
    </source>
</evidence>
<dbReference type="Proteomes" id="UP000284177">
    <property type="component" value="Unassembled WGS sequence"/>
</dbReference>
<accession>A0A419T6F9</accession>
<dbReference type="RefSeq" id="WP_120167894.1">
    <property type="nucleotide sequence ID" value="NZ_MCIB01000007.1"/>
</dbReference>
<dbReference type="Pfam" id="PF00188">
    <property type="entry name" value="CAP"/>
    <property type="match status" value="1"/>
</dbReference>
<dbReference type="InterPro" id="IPR012854">
    <property type="entry name" value="Cu_amine_oxidase-like_N"/>
</dbReference>
<sequence>MRTKILLLMIFIVVFSNYAFSEDIWYYQPYPQGLIGVSKPTITWYFDKLGENSITSVDILIDGNKYKGVYNRKLKRISYIPEEELSPGKHNVTIIVTLDDSKKIKQSFEFEIDEDALRKIEKISEIEEIKNTLNKYRKILKLAPVRFNDSLNMAAKMHSNYMLANKDTGHYQYDKENPFYIGEEPLDRVKYYNYSSPVIDEEINFINSHQLAIIDWMNSIYHRLSLINPAFTEIGYGFSSNENSSIDVLVLGAPKFNSIEEKIITYPTDGQRNVPIKWDGKETPNPLREFEETETPMGYPITLLVSGKDIESVKINKALLKTNDKKVKSYILVPKLNKENLYNTPYLKEDEKLKKEIIIIPAKILEKNQKYSVEIAGKIIYKSGEEKDFSKKWGFTTGNGEFRFDYQENKEELNIYFNNMEVFLNNSPFITEGVTMVPLREYCEFLGIKVSWNGKEKSITLKGFDKELFLKINSNKVLVDNISKEMRKSVILKEDKSYAPLRFISEAFGLNVKWDGEYKDIFIRSKKNN</sequence>
<dbReference type="Gene3D" id="3.30.457.10">
    <property type="entry name" value="Copper amine oxidase-like, N-terminal domain"/>
    <property type="match status" value="1"/>
</dbReference>
<dbReference type="InterPro" id="IPR035940">
    <property type="entry name" value="CAP_sf"/>
</dbReference>
<organism evidence="3 4">
    <name type="scientific">Thermohalobacter berrensis</name>
    <dbReference type="NCBI Taxonomy" id="99594"/>
    <lineage>
        <taxon>Bacteria</taxon>
        <taxon>Bacillati</taxon>
        <taxon>Bacillota</taxon>
        <taxon>Tissierellia</taxon>
        <taxon>Tissierellales</taxon>
        <taxon>Thermohalobacteraceae</taxon>
        <taxon>Thermohalobacter</taxon>
    </lineage>
</organism>
<reference evidence="3 4" key="1">
    <citation type="submission" date="2016-08" db="EMBL/GenBank/DDBJ databases">
        <title>Novel Firmicutes and Novel Genomes.</title>
        <authorList>
            <person name="Poppleton D.I."/>
            <person name="Gribaldo S."/>
        </authorList>
    </citation>
    <scope>NUCLEOTIDE SEQUENCE [LARGE SCALE GENOMIC DNA]</scope>
    <source>
        <strain evidence="3 4">CTT3</strain>
    </source>
</reference>
<evidence type="ECO:0000259" key="1">
    <source>
        <dbReference type="Pfam" id="PF00188"/>
    </source>
</evidence>
<dbReference type="CDD" id="cd05379">
    <property type="entry name" value="CAP_bacterial"/>
    <property type="match status" value="1"/>
</dbReference>
<keyword evidence="4" id="KW-1185">Reference proteome</keyword>
<dbReference type="Gene3D" id="3.40.33.10">
    <property type="entry name" value="CAP"/>
    <property type="match status" value="1"/>
</dbReference>
<name>A0A419T6F9_9FIRM</name>
<evidence type="ECO:0000313" key="4">
    <source>
        <dbReference type="Proteomes" id="UP000284177"/>
    </source>
</evidence>
<dbReference type="PANTHER" id="PTHR31157">
    <property type="entry name" value="SCP DOMAIN-CONTAINING PROTEIN"/>
    <property type="match status" value="1"/>
</dbReference>
<proteinExistence type="predicted"/>
<protein>
    <recommendedName>
        <fullName evidence="5">SCP domain-containing protein</fullName>
    </recommendedName>
</protein>
<feature type="domain" description="Copper amine oxidase-like N-terminal" evidence="2">
    <location>
        <begin position="417"/>
        <end position="523"/>
    </location>
</feature>
<gene>
    <name evidence="3" type="ORF">BET03_09530</name>
</gene>
<comment type="caution">
    <text evidence="3">The sequence shown here is derived from an EMBL/GenBank/DDBJ whole genome shotgun (WGS) entry which is preliminary data.</text>
</comment>
<dbReference type="EMBL" id="MCIB01000007">
    <property type="protein sequence ID" value="RKD33150.1"/>
    <property type="molecule type" value="Genomic_DNA"/>
</dbReference>
<feature type="domain" description="SCP" evidence="1">
    <location>
        <begin position="131"/>
        <end position="245"/>
    </location>
</feature>
<dbReference type="SUPFAM" id="SSF55383">
    <property type="entry name" value="Copper amine oxidase, domain N"/>
    <property type="match status" value="1"/>
</dbReference>
<dbReference type="AlphaFoldDB" id="A0A419T6F9"/>
<dbReference type="PANTHER" id="PTHR31157:SF1">
    <property type="entry name" value="SCP DOMAIN-CONTAINING PROTEIN"/>
    <property type="match status" value="1"/>
</dbReference>
<dbReference type="SUPFAM" id="SSF55797">
    <property type="entry name" value="PR-1-like"/>
    <property type="match status" value="1"/>
</dbReference>
<dbReference type="InterPro" id="IPR036582">
    <property type="entry name" value="Mao_N_sf"/>
</dbReference>
<dbReference type="OrthoDB" id="2690110at2"/>
<dbReference type="Pfam" id="PF07833">
    <property type="entry name" value="Cu_amine_oxidN1"/>
    <property type="match status" value="1"/>
</dbReference>